<comment type="caution">
    <text evidence="8">The sequence shown here is derived from an EMBL/GenBank/DDBJ whole genome shotgun (WGS) entry which is preliminary data.</text>
</comment>
<evidence type="ECO:0000256" key="7">
    <source>
        <dbReference type="SAM" id="Phobius"/>
    </source>
</evidence>
<evidence type="ECO:0000256" key="4">
    <source>
        <dbReference type="ARBA" id="ARBA00022794"/>
    </source>
</evidence>
<dbReference type="EMBL" id="VFJC01000014">
    <property type="protein sequence ID" value="KAB5554186.1"/>
    <property type="molecule type" value="Genomic_DNA"/>
</dbReference>
<protein>
    <recommendedName>
        <fullName evidence="2">Transmembrane protein 107</fullName>
    </recommendedName>
</protein>
<evidence type="ECO:0000256" key="5">
    <source>
        <dbReference type="ARBA" id="ARBA00022989"/>
    </source>
</evidence>
<name>A0A5N5MID9_PANHP</name>
<accession>A0A5N5MID9</accession>
<keyword evidence="3 7" id="KW-0812">Transmembrane</keyword>
<dbReference type="GO" id="GO:0016020">
    <property type="term" value="C:membrane"/>
    <property type="evidence" value="ECO:0007669"/>
    <property type="project" value="UniProtKB-SubCell"/>
</dbReference>
<organism evidence="8 9">
    <name type="scientific">Pangasianodon hypophthalmus</name>
    <name type="common">Striped catfish</name>
    <name type="synonym">Helicophagus hypophthalmus</name>
    <dbReference type="NCBI Taxonomy" id="310915"/>
    <lineage>
        <taxon>Eukaryota</taxon>
        <taxon>Metazoa</taxon>
        <taxon>Chordata</taxon>
        <taxon>Craniata</taxon>
        <taxon>Vertebrata</taxon>
        <taxon>Euteleostomi</taxon>
        <taxon>Actinopterygii</taxon>
        <taxon>Neopterygii</taxon>
        <taxon>Teleostei</taxon>
        <taxon>Ostariophysi</taxon>
        <taxon>Siluriformes</taxon>
        <taxon>Pangasiidae</taxon>
        <taxon>Pangasianodon</taxon>
    </lineage>
</organism>
<evidence type="ECO:0000256" key="1">
    <source>
        <dbReference type="ARBA" id="ARBA00004141"/>
    </source>
</evidence>
<gene>
    <name evidence="8" type="ORF">PHYPO_G00047270</name>
</gene>
<comment type="subcellular location">
    <subcellularLocation>
        <location evidence="1">Membrane</location>
        <topology evidence="1">Multi-pass membrane protein</topology>
    </subcellularLocation>
</comment>
<keyword evidence="4" id="KW-0970">Cilium biogenesis/degradation</keyword>
<dbReference type="InterPro" id="IPR029248">
    <property type="entry name" value="TMEM107"/>
</dbReference>
<dbReference type="Pfam" id="PF14995">
    <property type="entry name" value="TMEM107"/>
    <property type="match status" value="1"/>
</dbReference>
<keyword evidence="6 7" id="KW-0472">Membrane</keyword>
<dbReference type="PANTHER" id="PTHR34341">
    <property type="entry name" value="TRANSMEMBRANE PROTEIN 107"/>
    <property type="match status" value="1"/>
</dbReference>
<evidence type="ECO:0000313" key="8">
    <source>
        <dbReference type="EMBL" id="KAB5554186.1"/>
    </source>
</evidence>
<reference evidence="8 9" key="1">
    <citation type="submission" date="2019-06" db="EMBL/GenBank/DDBJ databases">
        <title>A chromosome-scale genome assembly of the striped catfish, Pangasianodon hypophthalmus.</title>
        <authorList>
            <person name="Wen M."/>
            <person name="Zahm M."/>
            <person name="Roques C."/>
            <person name="Cabau C."/>
            <person name="Klopp C."/>
            <person name="Donnadieu C."/>
            <person name="Jouanno E."/>
            <person name="Avarre J.-C."/>
            <person name="Campet M."/>
            <person name="Ha T.T.T."/>
            <person name="Dugue R."/>
            <person name="Lampietro C."/>
            <person name="Louis A."/>
            <person name="Herpin A."/>
            <person name="Echchiki A."/>
            <person name="Berthelot C."/>
            <person name="Parey E."/>
            <person name="Roest-Crollius H."/>
            <person name="Braasch I."/>
            <person name="Postlethwait J."/>
            <person name="Bobe J."/>
            <person name="Montfort J."/>
            <person name="Bouchez O."/>
            <person name="Begum T."/>
            <person name="Schartl M."/>
            <person name="Guiguen Y."/>
        </authorList>
    </citation>
    <scope>NUCLEOTIDE SEQUENCE [LARGE SCALE GENOMIC DNA]</scope>
    <source>
        <strain evidence="8 9">Indonesia</strain>
        <tissue evidence="8">Blood</tissue>
    </source>
</reference>
<evidence type="ECO:0000256" key="3">
    <source>
        <dbReference type="ARBA" id="ARBA00022692"/>
    </source>
</evidence>
<dbReference type="PANTHER" id="PTHR34341:SF1">
    <property type="entry name" value="TRANSMEMBRANE PROTEIN 107"/>
    <property type="match status" value="1"/>
</dbReference>
<feature type="transmembrane region" description="Helical" evidence="7">
    <location>
        <begin position="134"/>
        <end position="161"/>
    </location>
</feature>
<dbReference type="AlphaFoldDB" id="A0A5N5MID9"/>
<evidence type="ECO:0000313" key="9">
    <source>
        <dbReference type="Proteomes" id="UP000327468"/>
    </source>
</evidence>
<feature type="transmembrane region" description="Helical" evidence="7">
    <location>
        <begin position="110"/>
        <end position="128"/>
    </location>
</feature>
<dbReference type="GO" id="GO:1904491">
    <property type="term" value="P:protein localization to ciliary transition zone"/>
    <property type="evidence" value="ECO:0007669"/>
    <property type="project" value="TreeGrafter"/>
</dbReference>
<keyword evidence="9" id="KW-1185">Reference proteome</keyword>
<evidence type="ECO:0000256" key="6">
    <source>
        <dbReference type="ARBA" id="ARBA00023136"/>
    </source>
</evidence>
<dbReference type="Proteomes" id="UP000327468">
    <property type="component" value="Chromosome 13"/>
</dbReference>
<dbReference type="GO" id="GO:1905515">
    <property type="term" value="P:non-motile cilium assembly"/>
    <property type="evidence" value="ECO:0007669"/>
    <property type="project" value="TreeGrafter"/>
</dbReference>
<evidence type="ECO:0000256" key="2">
    <source>
        <dbReference type="ARBA" id="ARBA00015652"/>
    </source>
</evidence>
<feature type="transmembrane region" description="Helical" evidence="7">
    <location>
        <begin position="36"/>
        <end position="54"/>
    </location>
</feature>
<proteinExistence type="predicted"/>
<keyword evidence="5 7" id="KW-1133">Transmembrane helix</keyword>
<feature type="transmembrane region" description="Helical" evidence="7">
    <location>
        <begin position="79"/>
        <end position="98"/>
    </location>
</feature>
<sequence length="166" mass="18750">MWCVVGQTNRYSPLLQSNLNDPFGFDMSVINSLVPARFLVITAHLVMVITIFWSRGNNVKSCLPLDFTEEQYTTEDNRLIIALSVTLCLFAIELFGFFSGVSMFNSNQGVLSMACHCSASVSLSFFVFQQWECWVYWIVFAFCSVIPALCELVLIIAVFGLKKKPM</sequence>
<dbReference type="GO" id="GO:0036038">
    <property type="term" value="C:MKS complex"/>
    <property type="evidence" value="ECO:0007669"/>
    <property type="project" value="TreeGrafter"/>
</dbReference>